<dbReference type="Proteomes" id="UP000306575">
    <property type="component" value="Unassembled WGS sequence"/>
</dbReference>
<accession>A0A4U7MUG7</accession>
<dbReference type="AlphaFoldDB" id="A0A4U7MUG7"/>
<comment type="caution">
    <text evidence="3">The sequence shown here is derived from an EMBL/GenBank/DDBJ whole genome shotgun (WGS) entry which is preliminary data.</text>
</comment>
<dbReference type="InterPro" id="IPR025364">
    <property type="entry name" value="DUF4268"/>
</dbReference>
<evidence type="ECO:0000313" key="4">
    <source>
        <dbReference type="Proteomes" id="UP000306575"/>
    </source>
</evidence>
<keyword evidence="4" id="KW-1185">Reference proteome</keyword>
<reference evidence="3 4" key="1">
    <citation type="submission" date="2019-04" db="EMBL/GenBank/DDBJ databases">
        <title>Genome sequence of Pelagicola litoralis CL-ES2.</title>
        <authorList>
            <person name="Cao J."/>
        </authorList>
    </citation>
    <scope>NUCLEOTIDE SEQUENCE [LARGE SCALE GENOMIC DNA]</scope>
    <source>
        <strain evidence="3 4">CL-ES2</strain>
    </source>
</reference>
<evidence type="ECO:0000313" key="3">
    <source>
        <dbReference type="EMBL" id="TKZ15854.1"/>
    </source>
</evidence>
<evidence type="ECO:0000256" key="1">
    <source>
        <dbReference type="SAM" id="Coils"/>
    </source>
</evidence>
<gene>
    <name evidence="3" type="ORF">FAP39_16715</name>
</gene>
<dbReference type="EMBL" id="SULI01000036">
    <property type="protein sequence ID" value="TKZ15854.1"/>
    <property type="molecule type" value="Genomic_DNA"/>
</dbReference>
<name>A0A4U7MUG7_9RHOB</name>
<feature type="domain" description="DUF4268" evidence="2">
    <location>
        <begin position="30"/>
        <end position="165"/>
    </location>
</feature>
<organism evidence="3 4">
    <name type="scientific">Shimia litoralis</name>
    <dbReference type="NCBI Taxonomy" id="420403"/>
    <lineage>
        <taxon>Bacteria</taxon>
        <taxon>Pseudomonadati</taxon>
        <taxon>Pseudomonadota</taxon>
        <taxon>Alphaproteobacteria</taxon>
        <taxon>Rhodobacterales</taxon>
        <taxon>Roseobacteraceae</taxon>
    </lineage>
</organism>
<keyword evidence="1" id="KW-0175">Coiled coil</keyword>
<protein>
    <submittedName>
        <fullName evidence="3">DUF4268 domain-containing protein</fullName>
    </submittedName>
</protein>
<feature type="coiled-coil region" evidence="1">
    <location>
        <begin position="6"/>
        <end position="45"/>
    </location>
</feature>
<sequence>MTCAIIARIRSKNESEEKAVQNTQKKRHKLRLNFWEAVLEQLRLDGVTLYQNINPAKDHWLSAGSGMRSCPYQMIFSRDEARVEISLQRSETAENKWLFDQLFGEKEQIEQEFGAEIDWRRMDDKKASRIVYAQPFDGFNREDWPEMIAWLSNHIRKLEAVFSERLTRLNRQVRVQDDGSLE</sequence>
<dbReference type="OrthoDB" id="570199at2"/>
<evidence type="ECO:0000259" key="2">
    <source>
        <dbReference type="Pfam" id="PF14088"/>
    </source>
</evidence>
<proteinExistence type="predicted"/>
<dbReference type="Pfam" id="PF14088">
    <property type="entry name" value="DUF4268"/>
    <property type="match status" value="1"/>
</dbReference>